<proteinExistence type="predicted"/>
<dbReference type="Proteomes" id="UP001219525">
    <property type="component" value="Unassembled WGS sequence"/>
</dbReference>
<dbReference type="EMBL" id="JARJCW010000187">
    <property type="protein sequence ID" value="KAJ7187677.1"/>
    <property type="molecule type" value="Genomic_DNA"/>
</dbReference>
<organism evidence="4 5">
    <name type="scientific">Mycena pura</name>
    <dbReference type="NCBI Taxonomy" id="153505"/>
    <lineage>
        <taxon>Eukaryota</taxon>
        <taxon>Fungi</taxon>
        <taxon>Dikarya</taxon>
        <taxon>Basidiomycota</taxon>
        <taxon>Agaricomycotina</taxon>
        <taxon>Agaricomycetes</taxon>
        <taxon>Agaricomycetidae</taxon>
        <taxon>Agaricales</taxon>
        <taxon>Marasmiineae</taxon>
        <taxon>Mycenaceae</taxon>
        <taxon>Mycena</taxon>
    </lineage>
</organism>
<evidence type="ECO:0008006" key="6">
    <source>
        <dbReference type="Google" id="ProtNLM"/>
    </source>
</evidence>
<name>A0AAD6UN44_9AGAR</name>
<feature type="region of interest" description="Disordered" evidence="2">
    <location>
        <begin position="266"/>
        <end position="300"/>
    </location>
</feature>
<reference evidence="4" key="1">
    <citation type="submission" date="2023-03" db="EMBL/GenBank/DDBJ databases">
        <title>Massive genome expansion in bonnet fungi (Mycena s.s.) driven by repeated elements and novel gene families across ecological guilds.</title>
        <authorList>
            <consortium name="Lawrence Berkeley National Laboratory"/>
            <person name="Harder C.B."/>
            <person name="Miyauchi S."/>
            <person name="Viragh M."/>
            <person name="Kuo A."/>
            <person name="Thoen E."/>
            <person name="Andreopoulos B."/>
            <person name="Lu D."/>
            <person name="Skrede I."/>
            <person name="Drula E."/>
            <person name="Henrissat B."/>
            <person name="Morin E."/>
            <person name="Kohler A."/>
            <person name="Barry K."/>
            <person name="LaButti K."/>
            <person name="Morin E."/>
            <person name="Salamov A."/>
            <person name="Lipzen A."/>
            <person name="Mereny Z."/>
            <person name="Hegedus B."/>
            <person name="Baldrian P."/>
            <person name="Stursova M."/>
            <person name="Weitz H."/>
            <person name="Taylor A."/>
            <person name="Grigoriev I.V."/>
            <person name="Nagy L.G."/>
            <person name="Martin F."/>
            <person name="Kauserud H."/>
        </authorList>
    </citation>
    <scope>NUCLEOTIDE SEQUENCE</scope>
    <source>
        <strain evidence="4">9144</strain>
    </source>
</reference>
<gene>
    <name evidence="4" type="ORF">GGX14DRAFT_610573</name>
</gene>
<accession>A0AAD6UN44</accession>
<evidence type="ECO:0000256" key="2">
    <source>
        <dbReference type="SAM" id="MobiDB-lite"/>
    </source>
</evidence>
<comment type="caution">
    <text evidence="4">The sequence shown here is derived from an EMBL/GenBank/DDBJ whole genome shotgun (WGS) entry which is preliminary data.</text>
</comment>
<feature type="compositionally biased region" description="Acidic residues" evidence="2">
    <location>
        <begin position="270"/>
        <end position="279"/>
    </location>
</feature>
<dbReference type="PANTHER" id="PTHR24045:SF0">
    <property type="entry name" value="N-ACETYLGLUCOSAMINE-1-PHOSPHOTRANSFERASE SUBUNITS ALPHA_BETA"/>
    <property type="match status" value="1"/>
</dbReference>
<keyword evidence="1" id="KW-0808">Transferase</keyword>
<keyword evidence="5" id="KW-1185">Reference proteome</keyword>
<evidence type="ECO:0000256" key="1">
    <source>
        <dbReference type="ARBA" id="ARBA00022679"/>
    </source>
</evidence>
<keyword evidence="3" id="KW-0472">Membrane</keyword>
<dbReference type="InterPro" id="IPR047141">
    <property type="entry name" value="Stealth"/>
</dbReference>
<dbReference type="AlphaFoldDB" id="A0AAD6UN44"/>
<dbReference type="GO" id="GO:0005794">
    <property type="term" value="C:Golgi apparatus"/>
    <property type="evidence" value="ECO:0007669"/>
    <property type="project" value="TreeGrafter"/>
</dbReference>
<dbReference type="PANTHER" id="PTHR24045">
    <property type="match status" value="1"/>
</dbReference>
<feature type="compositionally biased region" description="Acidic residues" evidence="2">
    <location>
        <begin position="288"/>
        <end position="298"/>
    </location>
</feature>
<dbReference type="GO" id="GO:0003976">
    <property type="term" value="F:UDP-N-acetylglucosamine-lysosomal-enzyme N-acetylglucosaminephosphotransferase activity"/>
    <property type="evidence" value="ECO:0007669"/>
    <property type="project" value="TreeGrafter"/>
</dbReference>
<evidence type="ECO:0000256" key="3">
    <source>
        <dbReference type="SAM" id="Phobius"/>
    </source>
</evidence>
<evidence type="ECO:0000313" key="4">
    <source>
        <dbReference type="EMBL" id="KAJ7187677.1"/>
    </source>
</evidence>
<sequence>MQIIWALRRMASRSLYLYQPLGHSHEPPSWRDKLCTPARGIAILLIVALSLMSVAFVTMQHEWPWAARLIPHGPASAHPAWPPRPPAYEGAAAQAALVGPATYHPFVAPTAAQARADPRVRPVRAHAALSDACVDRWVSTGSWGDPCARAMVSEARIDLVYIWVNGSCVRAPFLSGWFGLTLRRDALHQQARKTLLAEMGYRTKDARFREHDELRFSLRAARNATAAWPPGSTWHIVTADVPDPELHRAPGSRVVEYTSALARRDVDSVATDEELSSETEAEKSEASVDADMDAEPEPEGQHRLGLVPQWLDIECASQEPEEGHGAQPPIRLQHDAQLFRLTGPPNATQSPTPDDAAAWLERILPSFNSHAVESQLAHLDPAAVSDSIVALNDDQFMLLPLPPAAFHTALYGPVFRMDPNLLVAGDPSGKADGGGEWRSLGWSAHLLSAPPLSLSLPHRGRLTRAADQRFGTRKRPYMQHNARALALPLLHEAALAFGAQFAATPLSRFRGAHAAPGELEVNTIFLATHFVVERHREALLWAWVVGKWGGAGGGALALGAAAKRGMWADLGGGSGEELRLARAERSTAEDVELNLLMAGVRPPQAVDKQREGDTTYSWVSMDGYSASFKRLAEDTVIKRGECIGRDSERAWDMFRRLLKDDISCGDNVISALIHKQRSGLGAFLPAPLSHPAAVPADADAPLTLPLALPADPPPLPADPRAFAVRLLQRYAHVLGDSPTIFGGMRSVRGTERLLRDTDGKRDTALLCLNDDLGNTEKALRDTERVLRAWFERKWPEKLSYDGQEEEEEEAKEGVQSGTVCEVDARKPWVAWWPG</sequence>
<dbReference type="GO" id="GO:0046835">
    <property type="term" value="P:carbohydrate phosphorylation"/>
    <property type="evidence" value="ECO:0007669"/>
    <property type="project" value="TreeGrafter"/>
</dbReference>
<keyword evidence="3" id="KW-1133">Transmembrane helix</keyword>
<keyword evidence="3" id="KW-0812">Transmembrane</keyword>
<protein>
    <recommendedName>
        <fullName evidence="6">Stealth protein CR3 conserved region 3 domain-containing protein</fullName>
    </recommendedName>
</protein>
<feature type="transmembrane region" description="Helical" evidence="3">
    <location>
        <begin position="41"/>
        <end position="59"/>
    </location>
</feature>
<evidence type="ECO:0000313" key="5">
    <source>
        <dbReference type="Proteomes" id="UP001219525"/>
    </source>
</evidence>